<comment type="caution">
    <text evidence="7">The sequence shown here is derived from an EMBL/GenBank/DDBJ whole genome shotgun (WGS) entry which is preliminary data.</text>
</comment>
<name>A0A158HE97_9BURK</name>
<evidence type="ECO:0000256" key="6">
    <source>
        <dbReference type="PIRSR" id="PIRSR003085-1"/>
    </source>
</evidence>
<reference evidence="7" key="1">
    <citation type="submission" date="2016-01" db="EMBL/GenBank/DDBJ databases">
        <authorList>
            <person name="Peeters C."/>
        </authorList>
    </citation>
    <scope>NUCLEOTIDE SEQUENCE [LARGE SCALE GENOMIC DNA]</scope>
    <source>
        <strain evidence="7">LMG 22937</strain>
    </source>
</reference>
<dbReference type="InterPro" id="IPR050723">
    <property type="entry name" value="CFA/CMAS"/>
</dbReference>
<organism evidence="7 8">
    <name type="scientific">Caballeronia terrestris</name>
    <dbReference type="NCBI Taxonomy" id="1226301"/>
    <lineage>
        <taxon>Bacteria</taxon>
        <taxon>Pseudomonadati</taxon>
        <taxon>Pseudomonadota</taxon>
        <taxon>Betaproteobacteria</taxon>
        <taxon>Burkholderiales</taxon>
        <taxon>Burkholderiaceae</taxon>
        <taxon>Caballeronia</taxon>
    </lineage>
</organism>
<evidence type="ECO:0000256" key="3">
    <source>
        <dbReference type="ARBA" id="ARBA00022679"/>
    </source>
</evidence>
<sequence length="422" mass="47708">MSAQPSPDSQFRCPFARLRPILRARDPARIGTAGRVVLKMLAGLRYGTLDLQLPDGSVRRFGIGNADGPRARMMLSNWNVCAAVLKSGDTGFAEAYLAGDWQTDDLRALLDLMVGNRASIEKAVYGSWPGRLMQRLRHLRHANTKAGSRRNIQAHYDLGNAFYALWLDETMTYSSALFDSERSQTLVDAQRAKYRRLLAELRIDGDATRVLEIGCGWGGFAELAARESNAHVTGVTLSKEQLAHGRARIAQGGLSERVELRLQDYRDLRGQFDAIASIEMFEAVGEQYWPSYFECLARNLKRGGRACVQTITIDDALFERYRKSSDFIQQYVFPGGMLPSPSVFAECARKHGLKVVNRLSFGFDYARTLTLWRDAFLLKLDAVREQQFDERFIRLWDFYLCYCAAAFDHANTDVIQFTLEHA</sequence>
<accession>A0A158HE97</accession>
<dbReference type="PANTHER" id="PTHR43667">
    <property type="entry name" value="CYCLOPROPANE-FATTY-ACYL-PHOSPHOLIPID SYNTHASE"/>
    <property type="match status" value="1"/>
</dbReference>
<evidence type="ECO:0000256" key="1">
    <source>
        <dbReference type="ARBA" id="ARBA00010815"/>
    </source>
</evidence>
<dbReference type="Proteomes" id="UP000054925">
    <property type="component" value="Unassembled WGS sequence"/>
</dbReference>
<evidence type="ECO:0000313" key="8">
    <source>
        <dbReference type="Proteomes" id="UP000054925"/>
    </source>
</evidence>
<evidence type="ECO:0000313" key="7">
    <source>
        <dbReference type="EMBL" id="SAL42329.1"/>
    </source>
</evidence>
<dbReference type="GO" id="GO:0008610">
    <property type="term" value="P:lipid biosynthetic process"/>
    <property type="evidence" value="ECO:0007669"/>
    <property type="project" value="InterPro"/>
</dbReference>
<dbReference type="PIRSF" id="PIRSF003085">
    <property type="entry name" value="CMAS"/>
    <property type="match status" value="1"/>
</dbReference>
<keyword evidence="5" id="KW-0443">Lipid metabolism</keyword>
<comment type="similarity">
    <text evidence="1">Belongs to the CFA/CMAS family.</text>
</comment>
<keyword evidence="3" id="KW-0808">Transferase</keyword>
<dbReference type="GO" id="GO:0008168">
    <property type="term" value="F:methyltransferase activity"/>
    <property type="evidence" value="ECO:0007669"/>
    <property type="project" value="UniProtKB-KW"/>
</dbReference>
<protein>
    <submittedName>
        <fullName evidence="7">Cyclopropane-fatty-acyl-phospholipid synthase</fullName>
    </submittedName>
</protein>
<dbReference type="Gene3D" id="3.40.50.150">
    <property type="entry name" value="Vaccinia Virus protein VP39"/>
    <property type="match status" value="1"/>
</dbReference>
<dbReference type="CDD" id="cd02440">
    <property type="entry name" value="AdoMet_MTases"/>
    <property type="match status" value="1"/>
</dbReference>
<gene>
    <name evidence="7" type="ORF">AWB67_01660</name>
</gene>
<keyword evidence="4" id="KW-0949">S-adenosyl-L-methionine</keyword>
<dbReference type="Pfam" id="PF02353">
    <property type="entry name" value="CMAS"/>
    <property type="match status" value="1"/>
</dbReference>
<dbReference type="PANTHER" id="PTHR43667:SF2">
    <property type="entry name" value="FATTY ACID C-METHYL TRANSFERASE"/>
    <property type="match status" value="1"/>
</dbReference>
<evidence type="ECO:0000256" key="5">
    <source>
        <dbReference type="ARBA" id="ARBA00023098"/>
    </source>
</evidence>
<dbReference type="EMBL" id="FCOL02000007">
    <property type="protein sequence ID" value="SAL42329.1"/>
    <property type="molecule type" value="Genomic_DNA"/>
</dbReference>
<dbReference type="OrthoDB" id="9782855at2"/>
<dbReference type="AlphaFoldDB" id="A0A158HE97"/>
<evidence type="ECO:0000256" key="2">
    <source>
        <dbReference type="ARBA" id="ARBA00022603"/>
    </source>
</evidence>
<dbReference type="GO" id="GO:0032259">
    <property type="term" value="P:methylation"/>
    <property type="evidence" value="ECO:0007669"/>
    <property type="project" value="UniProtKB-KW"/>
</dbReference>
<proteinExistence type="inferred from homology"/>
<keyword evidence="8" id="KW-1185">Reference proteome</keyword>
<dbReference type="SUPFAM" id="SSF53335">
    <property type="entry name" value="S-adenosyl-L-methionine-dependent methyltransferases"/>
    <property type="match status" value="1"/>
</dbReference>
<dbReference type="RefSeq" id="WP_087655757.1">
    <property type="nucleotide sequence ID" value="NZ_FCOL02000007.1"/>
</dbReference>
<evidence type="ECO:0000256" key="4">
    <source>
        <dbReference type="ARBA" id="ARBA00022691"/>
    </source>
</evidence>
<dbReference type="InterPro" id="IPR003333">
    <property type="entry name" value="CMAS"/>
</dbReference>
<feature type="active site" evidence="6">
    <location>
        <position position="403"/>
    </location>
</feature>
<dbReference type="InterPro" id="IPR029063">
    <property type="entry name" value="SAM-dependent_MTases_sf"/>
</dbReference>
<keyword evidence="2" id="KW-0489">Methyltransferase</keyword>